<dbReference type="GO" id="GO:0006281">
    <property type="term" value="P:DNA repair"/>
    <property type="evidence" value="ECO:0007669"/>
    <property type="project" value="UniProtKB-UniRule"/>
</dbReference>
<evidence type="ECO:0000256" key="10">
    <source>
        <dbReference type="HAMAP-Rule" id="MF_00801"/>
    </source>
</evidence>
<accession>A0A5M3WHU9</accession>
<dbReference type="EC" id="3.1.21.7" evidence="10"/>
<evidence type="ECO:0000256" key="9">
    <source>
        <dbReference type="ARBA" id="ARBA00023204"/>
    </source>
</evidence>
<evidence type="ECO:0000313" key="12">
    <source>
        <dbReference type="Proteomes" id="UP000331127"/>
    </source>
</evidence>
<dbReference type="OrthoDB" id="9790916at2"/>
<comment type="catalytic activity">
    <reaction evidence="10">
        <text>Endonucleolytic cleavage at apurinic or apyrimidinic sites to products with a 5'-phosphate.</text>
        <dbReference type="EC" id="3.1.21.7"/>
    </reaction>
</comment>
<keyword evidence="6 10" id="KW-0227">DNA damage</keyword>
<gene>
    <name evidence="10 11" type="primary">nfi</name>
    <name evidence="11" type="ORF">Amac_002480</name>
</gene>
<organism evidence="11 12">
    <name type="scientific">Acrocarpospora macrocephala</name>
    <dbReference type="NCBI Taxonomy" id="150177"/>
    <lineage>
        <taxon>Bacteria</taxon>
        <taxon>Bacillati</taxon>
        <taxon>Actinomycetota</taxon>
        <taxon>Actinomycetes</taxon>
        <taxon>Streptosporangiales</taxon>
        <taxon>Streptosporangiaceae</taxon>
        <taxon>Acrocarpospora</taxon>
    </lineage>
</organism>
<keyword evidence="4 10" id="KW-0479">Metal-binding</keyword>
<dbReference type="PANTHER" id="PTHR28511">
    <property type="entry name" value="ENDONUCLEASE V"/>
    <property type="match status" value="1"/>
</dbReference>
<evidence type="ECO:0000313" key="11">
    <source>
        <dbReference type="EMBL" id="GES06653.1"/>
    </source>
</evidence>
<evidence type="ECO:0000256" key="6">
    <source>
        <dbReference type="ARBA" id="ARBA00022763"/>
    </source>
</evidence>
<evidence type="ECO:0000256" key="3">
    <source>
        <dbReference type="ARBA" id="ARBA00022722"/>
    </source>
</evidence>
<comment type="function">
    <text evidence="10">DNA repair enzyme involved in the repair of deaminated bases. Selectively cleaves double-stranded DNA at the second phosphodiester bond 3' to a deoxyinosine leaving behind the intact lesion on the nicked DNA.</text>
</comment>
<dbReference type="Gene3D" id="3.30.2170.10">
    <property type="entry name" value="archaeoglobus fulgidus dsm 4304 superfamily"/>
    <property type="match status" value="1"/>
</dbReference>
<dbReference type="GO" id="GO:0000287">
    <property type="term" value="F:magnesium ion binding"/>
    <property type="evidence" value="ECO:0007669"/>
    <property type="project" value="UniProtKB-UniRule"/>
</dbReference>
<protein>
    <recommendedName>
        <fullName evidence="10">Endonuclease V</fullName>
        <ecNumber evidence="10">3.1.21.7</ecNumber>
    </recommendedName>
    <alternativeName>
        <fullName evidence="10">Deoxyinosine 3'endonuclease</fullName>
    </alternativeName>
    <alternativeName>
        <fullName evidence="10">Deoxyribonuclease V</fullName>
        <shortName evidence="10">DNase V</shortName>
    </alternativeName>
</protein>
<dbReference type="EMBL" id="BLAE01000003">
    <property type="protein sequence ID" value="GES06653.1"/>
    <property type="molecule type" value="Genomic_DNA"/>
</dbReference>
<dbReference type="InterPro" id="IPR007581">
    <property type="entry name" value="Endonuclease-V"/>
</dbReference>
<keyword evidence="7 10" id="KW-0378">Hydrolase</keyword>
<dbReference type="CDD" id="cd06559">
    <property type="entry name" value="Endonuclease_V"/>
    <property type="match status" value="1"/>
</dbReference>
<dbReference type="GO" id="GO:0005737">
    <property type="term" value="C:cytoplasm"/>
    <property type="evidence" value="ECO:0007669"/>
    <property type="project" value="UniProtKB-SubCell"/>
</dbReference>
<dbReference type="GO" id="GO:0003727">
    <property type="term" value="F:single-stranded RNA binding"/>
    <property type="evidence" value="ECO:0007669"/>
    <property type="project" value="TreeGrafter"/>
</dbReference>
<comment type="caution">
    <text evidence="11">The sequence shown here is derived from an EMBL/GenBank/DDBJ whole genome shotgun (WGS) entry which is preliminary data.</text>
</comment>
<proteinExistence type="inferred from homology"/>
<comment type="cofactor">
    <cofactor evidence="10">
        <name>Mg(2+)</name>
        <dbReference type="ChEBI" id="CHEBI:18420"/>
    </cofactor>
</comment>
<comment type="subcellular location">
    <subcellularLocation>
        <location evidence="1 10">Cytoplasm</location>
    </subcellularLocation>
</comment>
<comment type="similarity">
    <text evidence="10">Belongs to the endonuclease V family.</text>
</comment>
<keyword evidence="2 10" id="KW-0963">Cytoplasm</keyword>
<name>A0A5M3WHU9_9ACTN</name>
<evidence type="ECO:0000256" key="7">
    <source>
        <dbReference type="ARBA" id="ARBA00022801"/>
    </source>
</evidence>
<keyword evidence="9 10" id="KW-0234">DNA repair</keyword>
<evidence type="ECO:0000256" key="8">
    <source>
        <dbReference type="ARBA" id="ARBA00022842"/>
    </source>
</evidence>
<dbReference type="PANTHER" id="PTHR28511:SF1">
    <property type="entry name" value="ENDONUCLEASE V"/>
    <property type="match status" value="1"/>
</dbReference>
<dbReference type="Pfam" id="PF04493">
    <property type="entry name" value="Endonuclease_5"/>
    <property type="match status" value="1"/>
</dbReference>
<keyword evidence="3 10" id="KW-0540">Nuclease</keyword>
<feature type="binding site" evidence="10">
    <location>
        <position position="137"/>
    </location>
    <ligand>
        <name>Mg(2+)</name>
        <dbReference type="ChEBI" id="CHEBI:18420"/>
    </ligand>
</feature>
<dbReference type="HAMAP" id="MF_00801">
    <property type="entry name" value="Endonuclease_5"/>
    <property type="match status" value="1"/>
</dbReference>
<dbReference type="NCBIfam" id="NF008629">
    <property type="entry name" value="PRK11617.1"/>
    <property type="match status" value="1"/>
</dbReference>
<evidence type="ECO:0000256" key="5">
    <source>
        <dbReference type="ARBA" id="ARBA00022759"/>
    </source>
</evidence>
<dbReference type="GO" id="GO:0016891">
    <property type="term" value="F:RNA endonuclease activity producing 5'-phosphomonoesters, hydrolytic mechanism"/>
    <property type="evidence" value="ECO:0007669"/>
    <property type="project" value="TreeGrafter"/>
</dbReference>
<dbReference type="GO" id="GO:0043737">
    <property type="term" value="F:deoxyribonuclease V activity"/>
    <property type="evidence" value="ECO:0007669"/>
    <property type="project" value="UniProtKB-UniRule"/>
</dbReference>
<feature type="binding site" evidence="10">
    <location>
        <position position="70"/>
    </location>
    <ligand>
        <name>Mg(2+)</name>
        <dbReference type="ChEBI" id="CHEBI:18420"/>
    </ligand>
</feature>
<dbReference type="AlphaFoldDB" id="A0A5M3WHU9"/>
<keyword evidence="8 10" id="KW-0460">Magnesium</keyword>
<keyword evidence="5 10" id="KW-0255">Endonuclease</keyword>
<evidence type="ECO:0000256" key="2">
    <source>
        <dbReference type="ARBA" id="ARBA00022490"/>
    </source>
</evidence>
<dbReference type="RefSeq" id="WP_155352375.1">
    <property type="nucleotide sequence ID" value="NZ_BAAAHL010000022.1"/>
</dbReference>
<keyword evidence="12" id="KW-1185">Reference proteome</keyword>
<evidence type="ECO:0000256" key="1">
    <source>
        <dbReference type="ARBA" id="ARBA00004496"/>
    </source>
</evidence>
<sequence>MSSEIEQPLAGGVNQVIQHENGRRAPHIARRTNPWPTTAAEAEAVQEQLRPLMDLTDPGPLTVDFIAGLDVGYAPDSDEVTGAVVVLDNTLRIVDQATSRQKAKFPYIPGLFAFRELPPLLTALDRLTITPDLLICDGYGLAHPRRFGLACHLGVLTGLPTIGVAKTAFVGTHADPAPTRGSWTPITLDHDTVGRALRTRDHVKPVYVSQGHRISLDNACAHVLRTTPAYRLPEPIRLADRLSRTNPPA</sequence>
<feature type="site" description="Interaction with target DNA" evidence="10">
    <location>
        <position position="107"/>
    </location>
</feature>
<dbReference type="FunFam" id="3.30.2170.10:FF:000007">
    <property type="entry name" value="Endonuclease V"/>
    <property type="match status" value="1"/>
</dbReference>
<evidence type="ECO:0000256" key="4">
    <source>
        <dbReference type="ARBA" id="ARBA00022723"/>
    </source>
</evidence>
<dbReference type="Proteomes" id="UP000331127">
    <property type="component" value="Unassembled WGS sequence"/>
</dbReference>
<reference evidence="11 12" key="1">
    <citation type="submission" date="2019-10" db="EMBL/GenBank/DDBJ databases">
        <title>Whole genome shotgun sequence of Acrocarpospora macrocephala NBRC 16266.</title>
        <authorList>
            <person name="Ichikawa N."/>
            <person name="Kimura A."/>
            <person name="Kitahashi Y."/>
            <person name="Komaki H."/>
            <person name="Oguchi A."/>
        </authorList>
    </citation>
    <scope>NUCLEOTIDE SEQUENCE [LARGE SCALE GENOMIC DNA]</scope>
    <source>
        <strain evidence="11 12">NBRC 16266</strain>
    </source>
</reference>